<dbReference type="Proteomes" id="UP000037773">
    <property type="component" value="Unassembled WGS sequence"/>
</dbReference>
<gene>
    <name evidence="1" type="ORF">ADK41_12920</name>
</gene>
<keyword evidence="2" id="KW-1185">Reference proteome</keyword>
<organism evidence="1 2">
    <name type="scientific">Streptomyces caelestis</name>
    <dbReference type="NCBI Taxonomy" id="36816"/>
    <lineage>
        <taxon>Bacteria</taxon>
        <taxon>Bacillati</taxon>
        <taxon>Actinomycetota</taxon>
        <taxon>Actinomycetes</taxon>
        <taxon>Kitasatosporales</taxon>
        <taxon>Streptomycetaceae</taxon>
        <taxon>Streptomyces</taxon>
    </lineage>
</organism>
<evidence type="ECO:0000313" key="2">
    <source>
        <dbReference type="Proteomes" id="UP000037773"/>
    </source>
</evidence>
<sequence>MAAALARSNAARPLLAATRLGSESTTRRTVSYPAVLCPLSGAFRTGLAVAPDAWAAFVGYAGEQIS</sequence>
<protein>
    <submittedName>
        <fullName evidence="1">Uncharacterized protein</fullName>
    </submittedName>
</protein>
<evidence type="ECO:0000313" key="1">
    <source>
        <dbReference type="EMBL" id="KOT40425.1"/>
    </source>
</evidence>
<dbReference type="PATRIC" id="fig|36816.3.peg.2786"/>
<proteinExistence type="predicted"/>
<comment type="caution">
    <text evidence="1">The sequence shown here is derived from an EMBL/GenBank/DDBJ whole genome shotgun (WGS) entry which is preliminary data.</text>
</comment>
<dbReference type="EMBL" id="LGCN01000121">
    <property type="protein sequence ID" value="KOT40425.1"/>
    <property type="molecule type" value="Genomic_DNA"/>
</dbReference>
<name>A0A0M8QRF9_9ACTN</name>
<accession>A0A0M8QRF9</accession>
<reference evidence="1 2" key="1">
    <citation type="submission" date="2015-07" db="EMBL/GenBank/DDBJ databases">
        <authorList>
            <person name="Noorani M."/>
        </authorList>
    </citation>
    <scope>NUCLEOTIDE SEQUENCE [LARGE SCALE GENOMIC DNA]</scope>
    <source>
        <strain evidence="1 2">NRRL B-24567</strain>
    </source>
</reference>
<dbReference type="AlphaFoldDB" id="A0A0M8QRF9"/>